<organism evidence="5 6">
    <name type="scientific">Rhizobium rosettiformans</name>
    <dbReference type="NCBI Taxonomy" id="1368430"/>
    <lineage>
        <taxon>Bacteria</taxon>
        <taxon>Pseudomonadati</taxon>
        <taxon>Pseudomonadota</taxon>
        <taxon>Alphaproteobacteria</taxon>
        <taxon>Hyphomicrobiales</taxon>
        <taxon>Rhizobiaceae</taxon>
        <taxon>Rhizobium/Agrobacterium group</taxon>
        <taxon>Rhizobium</taxon>
    </lineage>
</organism>
<evidence type="ECO:0000256" key="3">
    <source>
        <dbReference type="ARBA" id="ARBA00022679"/>
    </source>
</evidence>
<evidence type="ECO:0000256" key="2">
    <source>
        <dbReference type="ARBA" id="ARBA00022676"/>
    </source>
</evidence>
<gene>
    <name evidence="5" type="ORF">D4A92_03480</name>
</gene>
<dbReference type="PANTHER" id="PTHR43179:SF12">
    <property type="entry name" value="GALACTOFURANOSYLTRANSFERASE GLFT2"/>
    <property type="match status" value="1"/>
</dbReference>
<proteinExistence type="inferred from homology"/>
<evidence type="ECO:0000313" key="5">
    <source>
        <dbReference type="EMBL" id="QRF50571.1"/>
    </source>
</evidence>
<comment type="similarity">
    <text evidence="1">Belongs to the glycosyltransferase 2 family.</text>
</comment>
<dbReference type="SUPFAM" id="SSF53448">
    <property type="entry name" value="Nucleotide-diphospho-sugar transferases"/>
    <property type="match status" value="1"/>
</dbReference>
<dbReference type="EMBL" id="CP032405">
    <property type="protein sequence ID" value="QRF50571.1"/>
    <property type="molecule type" value="Genomic_DNA"/>
</dbReference>
<keyword evidence="3" id="KW-0808">Transferase</keyword>
<dbReference type="CDD" id="cd00761">
    <property type="entry name" value="Glyco_tranf_GTA_type"/>
    <property type="match status" value="1"/>
</dbReference>
<dbReference type="Proteomes" id="UP000596351">
    <property type="component" value="Chromosome"/>
</dbReference>
<dbReference type="Gene3D" id="3.90.550.10">
    <property type="entry name" value="Spore Coat Polysaccharide Biosynthesis Protein SpsA, Chain A"/>
    <property type="match status" value="1"/>
</dbReference>
<dbReference type="PANTHER" id="PTHR43179">
    <property type="entry name" value="RHAMNOSYLTRANSFERASE WBBL"/>
    <property type="match status" value="1"/>
</dbReference>
<sequence length="329" mass="36484">MALPDHIELVTQTPDLAHDAVTVVVTVPTFRRPVHLLKTLESLTAQKTNRRYAIVLVDNDSDHREGVVAARPLFETGQINGILIVETLRGNCNAYNAAWLTALQHFPNMSHLLVIDDDEIADPDWIEAMSRIKEMFGADLVGGPQVPVFPTTETGDVPLHPVFTPPYQTTGLVPLLYSSGNLLVSRVLLEANTYPFLDPRFNFTGGGDANFIDQSVRKGFKTAWCHEAPVLETVPANRLERSWLRARGIRDGVISSLVEKGRRASEPLGAVRVFLKSVALLTLSPWKAIMAARRLGSLQNSLYYVHVGLGRTLAHFGYADEQYRHTDGR</sequence>
<accession>A0ABX7ETT4</accession>
<dbReference type="InterPro" id="IPR029044">
    <property type="entry name" value="Nucleotide-diphossugar_trans"/>
</dbReference>
<evidence type="ECO:0000256" key="1">
    <source>
        <dbReference type="ARBA" id="ARBA00006739"/>
    </source>
</evidence>
<evidence type="ECO:0000313" key="6">
    <source>
        <dbReference type="Proteomes" id="UP000596351"/>
    </source>
</evidence>
<protein>
    <submittedName>
        <fullName evidence="5">Glycosyltransferase family 2 protein</fullName>
    </submittedName>
</protein>
<keyword evidence="6" id="KW-1185">Reference proteome</keyword>
<reference evidence="5 6" key="1">
    <citation type="submission" date="2018-09" db="EMBL/GenBank/DDBJ databases">
        <title>Rhizobium sp. MAE2-X.</title>
        <authorList>
            <person name="Lee Y."/>
            <person name="Jeon C.O."/>
        </authorList>
    </citation>
    <scope>NUCLEOTIDE SEQUENCE [LARGE SCALE GENOMIC DNA]</scope>
    <source>
        <strain evidence="5 6">MAE2-X</strain>
    </source>
</reference>
<name>A0ABX7ETT4_9HYPH</name>
<evidence type="ECO:0000259" key="4">
    <source>
        <dbReference type="Pfam" id="PF00535"/>
    </source>
</evidence>
<dbReference type="RefSeq" id="WP_203018128.1">
    <property type="nucleotide sequence ID" value="NZ_CP032405.1"/>
</dbReference>
<dbReference type="InterPro" id="IPR001173">
    <property type="entry name" value="Glyco_trans_2-like"/>
</dbReference>
<keyword evidence="2" id="KW-0328">Glycosyltransferase</keyword>
<feature type="domain" description="Glycosyltransferase 2-like" evidence="4">
    <location>
        <begin position="25"/>
        <end position="152"/>
    </location>
</feature>
<dbReference type="Pfam" id="PF00535">
    <property type="entry name" value="Glycos_transf_2"/>
    <property type="match status" value="1"/>
</dbReference>